<reference evidence="1" key="1">
    <citation type="submission" date="2023-10" db="EMBL/GenBank/DDBJ databases">
        <authorList>
            <person name="Rodriguez Cubillos JULIANA M."/>
            <person name="De Vega J."/>
        </authorList>
    </citation>
    <scope>NUCLEOTIDE SEQUENCE</scope>
</reference>
<organism evidence="1 2">
    <name type="scientific">Trifolium pratense</name>
    <name type="common">Red clover</name>
    <dbReference type="NCBI Taxonomy" id="57577"/>
    <lineage>
        <taxon>Eukaryota</taxon>
        <taxon>Viridiplantae</taxon>
        <taxon>Streptophyta</taxon>
        <taxon>Embryophyta</taxon>
        <taxon>Tracheophyta</taxon>
        <taxon>Spermatophyta</taxon>
        <taxon>Magnoliopsida</taxon>
        <taxon>eudicotyledons</taxon>
        <taxon>Gunneridae</taxon>
        <taxon>Pentapetalae</taxon>
        <taxon>rosids</taxon>
        <taxon>fabids</taxon>
        <taxon>Fabales</taxon>
        <taxon>Fabaceae</taxon>
        <taxon>Papilionoideae</taxon>
        <taxon>50 kb inversion clade</taxon>
        <taxon>NPAAA clade</taxon>
        <taxon>Hologalegina</taxon>
        <taxon>IRL clade</taxon>
        <taxon>Trifolieae</taxon>
        <taxon>Trifolium</taxon>
    </lineage>
</organism>
<keyword evidence="2" id="KW-1185">Reference proteome</keyword>
<evidence type="ECO:0000313" key="1">
    <source>
        <dbReference type="EMBL" id="CAJ2635801.1"/>
    </source>
</evidence>
<evidence type="ECO:0000313" key="2">
    <source>
        <dbReference type="Proteomes" id="UP001177021"/>
    </source>
</evidence>
<name>A0ACB0IUW7_TRIPR</name>
<sequence length="500" mass="54591">MEEKEHASMASQNPNHKNSLYPEVIDSNPEASSPFISNPNPTSSSLYPKIEVDDLFEDLFPDNTSPSAPPIADLVEDEDLFPENTSPSAPPIAAEDILIKVPGAILHLIDQQYSFELAIGDLTIIRLRQGHNTLAIYARVADEIQWPLAKDEAAVKVDESHYFFCFCMPKEKFDSDSSDSSDEEKEKVKDKEKNRRNKGHQKGDDGLELLSYGLTIASKGQEDLLKELDEVLKECSNFSVQEVSEKAKKKGEILDGSLAMEMSPEDLDTVKEKKELMEERCAAYWTTLAPNVEDYSGTAAKLIAAGSGQLVKGILWCGDVTVDRLKWGNEFMKKRLGPPSQAEISPQTLRRIKRAKKVTKMTESVATGVLTGVVKVSGFFTSSVANSKAGKKFFKLLPGEVVLASLDGFSKLCDAVEVAGKNVMSTSNTVTTEIVHHKYGEEAAKATSEGLDAAGHAVGTAWAAFKIRQALNPKSVLKSASMAKHAAKAAADEYKAKKSK</sequence>
<dbReference type="Proteomes" id="UP001177021">
    <property type="component" value="Unassembled WGS sequence"/>
</dbReference>
<dbReference type="EMBL" id="CASHSV030000002">
    <property type="protein sequence ID" value="CAJ2635801.1"/>
    <property type="molecule type" value="Genomic_DNA"/>
</dbReference>
<gene>
    <name evidence="1" type="ORF">MILVUS5_LOCUS6409</name>
</gene>
<proteinExistence type="predicted"/>
<protein>
    <submittedName>
        <fullName evidence="1">Uncharacterized protein</fullName>
    </submittedName>
</protein>
<comment type="caution">
    <text evidence="1">The sequence shown here is derived from an EMBL/GenBank/DDBJ whole genome shotgun (WGS) entry which is preliminary data.</text>
</comment>
<accession>A0ACB0IUW7</accession>